<proteinExistence type="predicted"/>
<evidence type="ECO:0000313" key="2">
    <source>
        <dbReference type="Proteomes" id="UP000276834"/>
    </source>
</evidence>
<dbReference type="Proteomes" id="UP000276834">
    <property type="component" value="Unassembled WGS sequence"/>
</dbReference>
<sequence length="196" mass="22146">MRAGAVLPSLDLTGLQSLNSSISPPDSFAVFDVDLYQEFLKINFYRNASEEFVESISEGQEEKQINRQEHMFPVHCTISERDETYYKSIGNNLFSGVCRQNPPSSLQKLGSFRCTHRDDPIPKCLDLGTGHEKDCYKPAEAHKQIPISTGGCDLKLATPTVLNDLCRDWPFVSWSRAEKLPCWLGRLVLWECACVN</sequence>
<dbReference type="EMBL" id="QUSF01000010">
    <property type="protein sequence ID" value="RLW05745.1"/>
    <property type="molecule type" value="Genomic_DNA"/>
</dbReference>
<dbReference type="OrthoDB" id="10670870at2759"/>
<accession>A0A3L8SPK5</accession>
<evidence type="ECO:0000313" key="1">
    <source>
        <dbReference type="EMBL" id="RLW05745.1"/>
    </source>
</evidence>
<name>A0A3L8SPK5_CHLGU</name>
<dbReference type="AlphaFoldDB" id="A0A3L8SPK5"/>
<protein>
    <submittedName>
        <fullName evidence="1">Uncharacterized protein</fullName>
    </submittedName>
</protein>
<gene>
    <name evidence="1" type="ORF">DV515_00004948</name>
</gene>
<organism evidence="1 2">
    <name type="scientific">Chloebia gouldiae</name>
    <name type="common">Gouldian finch</name>
    <name type="synonym">Erythrura gouldiae</name>
    <dbReference type="NCBI Taxonomy" id="44316"/>
    <lineage>
        <taxon>Eukaryota</taxon>
        <taxon>Metazoa</taxon>
        <taxon>Chordata</taxon>
        <taxon>Craniata</taxon>
        <taxon>Vertebrata</taxon>
        <taxon>Euteleostomi</taxon>
        <taxon>Archelosauria</taxon>
        <taxon>Archosauria</taxon>
        <taxon>Dinosauria</taxon>
        <taxon>Saurischia</taxon>
        <taxon>Theropoda</taxon>
        <taxon>Coelurosauria</taxon>
        <taxon>Aves</taxon>
        <taxon>Neognathae</taxon>
        <taxon>Neoaves</taxon>
        <taxon>Telluraves</taxon>
        <taxon>Australaves</taxon>
        <taxon>Passeriformes</taxon>
        <taxon>Passeroidea</taxon>
        <taxon>Passeridae</taxon>
        <taxon>Chloebia</taxon>
    </lineage>
</organism>
<comment type="caution">
    <text evidence="1">The sequence shown here is derived from an EMBL/GenBank/DDBJ whole genome shotgun (WGS) entry which is preliminary data.</text>
</comment>
<reference evidence="1 2" key="1">
    <citation type="journal article" date="2018" name="Proc. R. Soc. B">
        <title>A non-coding region near Follistatin controls head colour polymorphism in the Gouldian finch.</title>
        <authorList>
            <person name="Toomey M.B."/>
            <person name="Marques C.I."/>
            <person name="Andrade P."/>
            <person name="Araujo P.M."/>
            <person name="Sabatino S."/>
            <person name="Gazda M.A."/>
            <person name="Afonso S."/>
            <person name="Lopes R.J."/>
            <person name="Corbo J.C."/>
            <person name="Carneiro M."/>
        </authorList>
    </citation>
    <scope>NUCLEOTIDE SEQUENCE [LARGE SCALE GENOMIC DNA]</scope>
    <source>
        <strain evidence="1">Red01</strain>
        <tissue evidence="1">Muscle</tissue>
    </source>
</reference>
<keyword evidence="2" id="KW-1185">Reference proteome</keyword>